<evidence type="ECO:0000313" key="2">
    <source>
        <dbReference type="Proteomes" id="UP000186785"/>
    </source>
</evidence>
<organism evidence="1 2">
    <name type="scientific">Boudabousia liubingyangii</name>
    <dbReference type="NCBI Taxonomy" id="1921764"/>
    <lineage>
        <taxon>Bacteria</taxon>
        <taxon>Bacillati</taxon>
        <taxon>Actinomycetota</taxon>
        <taxon>Actinomycetes</taxon>
        <taxon>Actinomycetales</taxon>
        <taxon>Actinomycetaceae</taxon>
        <taxon>Boudabousia</taxon>
    </lineage>
</organism>
<dbReference type="STRING" id="1921764.BSR28_03550"/>
<proteinExistence type="predicted"/>
<reference evidence="1 2" key="1">
    <citation type="submission" date="2016-11" db="EMBL/GenBank/DDBJ databases">
        <title>Actinomyces gypaetusis sp. nov. isolated from the vulture Gypaetus barbatus in Qinghai Tibet Plateau China.</title>
        <authorList>
            <person name="Meng X."/>
        </authorList>
    </citation>
    <scope>NUCLEOTIDE SEQUENCE [LARGE SCALE GENOMIC DNA]</scope>
    <source>
        <strain evidence="1 2">VUL4_2</strain>
    </source>
</reference>
<comment type="caution">
    <text evidence="1">The sequence shown here is derived from an EMBL/GenBank/DDBJ whole genome shotgun (WGS) entry which is preliminary data.</text>
</comment>
<sequence length="315" mass="32812">MKDFRYHLVSLASVFLALAIGVVLGAGPLQSTLQSALSGQVGDLKTQNQSLEQQLGVAHEQNELDQKYLKALAQSSNQGMLNGLSVGLVLLPGVVDAQVKDVTDTLTAAGAKVTGQVKLKDAAFQQPYQQYRSSLAPQLGQYLASTPEPTASAETILGKAVLTILEKGAEPSATLKQILAAPENPIAEVLQATGGTQAIVVITPPQQKATADSTQNQAASPEAAQNLTEDAQNLAEFLNALGTAPKSAVVLGSAVDDQQLLTHLRDTSLQLTTIDNCPSASCDASLPPALLTADNSARHFGSQQGATNVMPSRIK</sequence>
<evidence type="ECO:0008006" key="3">
    <source>
        <dbReference type="Google" id="ProtNLM"/>
    </source>
</evidence>
<dbReference type="Pfam" id="PF11382">
    <property type="entry name" value="MctB"/>
    <property type="match status" value="1"/>
</dbReference>
<dbReference type="EMBL" id="MQSV01000002">
    <property type="protein sequence ID" value="OKL49002.1"/>
    <property type="molecule type" value="Genomic_DNA"/>
</dbReference>
<accession>A0A1Q5PN99</accession>
<dbReference type="RefSeq" id="WP_073708990.1">
    <property type="nucleotide sequence ID" value="NZ_MQSU01000002.1"/>
</dbReference>
<dbReference type="Proteomes" id="UP000186785">
    <property type="component" value="Unassembled WGS sequence"/>
</dbReference>
<dbReference type="OrthoDB" id="4350157at2"/>
<dbReference type="InterPro" id="IPR021522">
    <property type="entry name" value="MctB"/>
</dbReference>
<evidence type="ECO:0000313" key="1">
    <source>
        <dbReference type="EMBL" id="OKL49002.1"/>
    </source>
</evidence>
<dbReference type="GO" id="GO:0016020">
    <property type="term" value="C:membrane"/>
    <property type="evidence" value="ECO:0007669"/>
    <property type="project" value="InterPro"/>
</dbReference>
<protein>
    <recommendedName>
        <fullName evidence="3">Copper transporter</fullName>
    </recommendedName>
</protein>
<dbReference type="GO" id="GO:0055070">
    <property type="term" value="P:copper ion homeostasis"/>
    <property type="evidence" value="ECO:0007669"/>
    <property type="project" value="InterPro"/>
</dbReference>
<dbReference type="AlphaFoldDB" id="A0A1Q5PN99"/>
<gene>
    <name evidence="1" type="ORF">BSR29_03980</name>
</gene>
<name>A0A1Q5PN99_9ACTO</name>
<keyword evidence="2" id="KW-1185">Reference proteome</keyword>